<dbReference type="InterPro" id="IPR002491">
    <property type="entry name" value="ABC_transptr_periplasmic_BD"/>
</dbReference>
<dbReference type="PROSITE" id="PS50983">
    <property type="entry name" value="FE_B12_PBP"/>
    <property type="match status" value="1"/>
</dbReference>
<proteinExistence type="inferred from homology"/>
<evidence type="ECO:0000256" key="3">
    <source>
        <dbReference type="ARBA" id="ARBA00022448"/>
    </source>
</evidence>
<protein>
    <submittedName>
        <fullName evidence="8">Iron-siderophore ABC transporter substrate-binding protein</fullName>
    </submittedName>
</protein>
<dbReference type="GO" id="GO:1901678">
    <property type="term" value="P:iron coordination entity transport"/>
    <property type="evidence" value="ECO:0007669"/>
    <property type="project" value="UniProtKB-ARBA"/>
</dbReference>
<dbReference type="Gene3D" id="3.40.50.1980">
    <property type="entry name" value="Nitrogenase molybdenum iron protein domain"/>
    <property type="match status" value="2"/>
</dbReference>
<evidence type="ECO:0000313" key="8">
    <source>
        <dbReference type="EMBL" id="WEK02922.1"/>
    </source>
</evidence>
<keyword evidence="4" id="KW-0408">Iron</keyword>
<reference evidence="8" key="1">
    <citation type="submission" date="2023-03" db="EMBL/GenBank/DDBJ databases">
        <title>Andean soil-derived lignocellulolytic bacterial consortium as a source of novel taxa and putative plastic-active enzymes.</title>
        <authorList>
            <person name="Diaz-Garcia L."/>
            <person name="Chuvochina M."/>
            <person name="Feuerriegel G."/>
            <person name="Bunk B."/>
            <person name="Sproer C."/>
            <person name="Streit W.R."/>
            <person name="Rodriguez L.M."/>
            <person name="Overmann J."/>
            <person name="Jimenez D.J."/>
        </authorList>
    </citation>
    <scope>NUCLEOTIDE SEQUENCE</scope>
    <source>
        <strain evidence="8">MAG 4196</strain>
    </source>
</reference>
<gene>
    <name evidence="8" type="ORF">P0Y65_11955</name>
</gene>
<dbReference type="CDD" id="cd01146">
    <property type="entry name" value="FhuD"/>
    <property type="match status" value="1"/>
</dbReference>
<name>A0AAJ5VRI7_9HYPH</name>
<evidence type="ECO:0000256" key="5">
    <source>
        <dbReference type="ARBA" id="ARBA00022729"/>
    </source>
</evidence>
<keyword evidence="4" id="KW-0410">Iron transport</keyword>
<keyword evidence="4" id="KW-0406">Ion transport</keyword>
<dbReference type="Pfam" id="PF01497">
    <property type="entry name" value="Peripla_BP_2"/>
    <property type="match status" value="1"/>
</dbReference>
<comment type="similarity">
    <text evidence="2">Belongs to the bacterial solute-binding protein 8 family.</text>
</comment>
<evidence type="ECO:0000256" key="4">
    <source>
        <dbReference type="ARBA" id="ARBA00022496"/>
    </source>
</evidence>
<feature type="chain" id="PRO_5042610611" evidence="6">
    <location>
        <begin position="26"/>
        <end position="306"/>
    </location>
</feature>
<feature type="domain" description="Fe/B12 periplasmic-binding" evidence="7">
    <location>
        <begin position="43"/>
        <end position="304"/>
    </location>
</feature>
<evidence type="ECO:0000256" key="6">
    <source>
        <dbReference type="SAM" id="SignalP"/>
    </source>
</evidence>
<dbReference type="AlphaFoldDB" id="A0AAJ5VRI7"/>
<organism evidence="8 9">
    <name type="scientific">Candidatus Devosia phytovorans</name>
    <dbReference type="NCBI Taxonomy" id="3121372"/>
    <lineage>
        <taxon>Bacteria</taxon>
        <taxon>Pseudomonadati</taxon>
        <taxon>Pseudomonadota</taxon>
        <taxon>Alphaproteobacteria</taxon>
        <taxon>Hyphomicrobiales</taxon>
        <taxon>Devosiaceae</taxon>
        <taxon>Devosia</taxon>
    </lineage>
</organism>
<sequence>MQRFRIAVLAGMALVAMATTLSASAREITHAMGVTDVPDAPQRIVVLTNEGTEALLAIGVVPVGAVRSWLGDPWYAHIATDMADVTVVGEESAINLEAIAALEPDLILGNKTRQEKIYDQLSAIAPTVMSERLRGDWKINMALYTDAAGKGAEGKAALDAFDARVGRIAEEAGPLLEEKISLGRFMAALTRIYYKDTFAGLILGEIGFHRPAVQDKDEFADDVGKERIPDFDGDRLFYFVYETGDGAAQTQASDWTSDPLWQNLPVVKAGKAYAVDDAVWNTAGGIIAANLLLDDIEKIYELPSTR</sequence>
<dbReference type="PANTHER" id="PTHR30532">
    <property type="entry name" value="IRON III DICITRATE-BINDING PERIPLASMIC PROTEIN"/>
    <property type="match status" value="1"/>
</dbReference>
<evidence type="ECO:0000313" key="9">
    <source>
        <dbReference type="Proteomes" id="UP001217476"/>
    </source>
</evidence>
<keyword evidence="5 6" id="KW-0732">Signal</keyword>
<dbReference type="EMBL" id="CP119312">
    <property type="protein sequence ID" value="WEK02922.1"/>
    <property type="molecule type" value="Genomic_DNA"/>
</dbReference>
<dbReference type="GO" id="GO:0030288">
    <property type="term" value="C:outer membrane-bounded periplasmic space"/>
    <property type="evidence" value="ECO:0007669"/>
    <property type="project" value="TreeGrafter"/>
</dbReference>
<evidence type="ECO:0000259" key="7">
    <source>
        <dbReference type="PROSITE" id="PS50983"/>
    </source>
</evidence>
<keyword evidence="3" id="KW-0813">Transport</keyword>
<dbReference type="PANTHER" id="PTHR30532:SF21">
    <property type="entry name" value="SIDEROPHORE-BINDING LIPOPROTEIN YFIY-RELATED"/>
    <property type="match status" value="1"/>
</dbReference>
<dbReference type="InterPro" id="IPR051313">
    <property type="entry name" value="Bact_iron-sidero_bind"/>
</dbReference>
<evidence type="ECO:0000256" key="2">
    <source>
        <dbReference type="ARBA" id="ARBA00008814"/>
    </source>
</evidence>
<dbReference type="SUPFAM" id="SSF53807">
    <property type="entry name" value="Helical backbone' metal receptor"/>
    <property type="match status" value="1"/>
</dbReference>
<comment type="subcellular location">
    <subcellularLocation>
        <location evidence="1">Cell envelope</location>
    </subcellularLocation>
</comment>
<accession>A0AAJ5VRI7</accession>
<evidence type="ECO:0000256" key="1">
    <source>
        <dbReference type="ARBA" id="ARBA00004196"/>
    </source>
</evidence>
<dbReference type="Proteomes" id="UP001217476">
    <property type="component" value="Chromosome"/>
</dbReference>
<feature type="signal peptide" evidence="6">
    <location>
        <begin position="1"/>
        <end position="25"/>
    </location>
</feature>